<dbReference type="GO" id="GO:0032783">
    <property type="term" value="C:super elongation complex"/>
    <property type="evidence" value="ECO:0007669"/>
    <property type="project" value="TreeGrafter"/>
</dbReference>
<feature type="compositionally biased region" description="Basic and acidic residues" evidence="1">
    <location>
        <begin position="314"/>
        <end position="323"/>
    </location>
</feature>
<feature type="compositionally biased region" description="Basic and acidic residues" evidence="1">
    <location>
        <begin position="350"/>
        <end position="364"/>
    </location>
</feature>
<dbReference type="Proteomes" id="UP000504617">
    <property type="component" value="Unplaced"/>
</dbReference>
<dbReference type="PANTHER" id="PTHR10528:SF16">
    <property type="entry name" value="AF4_FMR2 FAMILY MEMBER 3"/>
    <property type="match status" value="1"/>
</dbReference>
<dbReference type="Pfam" id="PF05110">
    <property type="entry name" value="AF-4"/>
    <property type="match status" value="1"/>
</dbReference>
<accession>A0A6I9YWU7</accession>
<feature type="region of interest" description="Disordered" evidence="1">
    <location>
        <begin position="268"/>
        <end position="413"/>
    </location>
</feature>
<sequence>MDSFDLALLQEWDLDSLCVYDLDRNMLRRKEWERRNQETQHEDSIFNTSYSLFSEPYKTNKGDELSSRIQNTLGNYDEMKELLTDHSNQSQLVGVPKACMSQASMNKMEEQFVAETMTHTQTSVCSPQSSLPVTLSGQLSKNATIGWQKSGRCLENQQRGKHRHGLSDSQSNNFKIANQKSSLEKIIHYVHTPSPSSSCSAIQGPVASLLVENIQTQQQSKLSCATETGVQAQERPAMHSNGHCVQNFHPALASKPNIIQQKPTAYVRPMDGQDQAPDKSPRLKVPDETSTLCTSYREMSSVKNESARTKSKMKKCDISKQEEDSGVGDDDCVEEILRDSQHVSTAHSNQRKDDVEPKNSEDCTLHTSMLEDDLKLSSDEEESDQQAAQKSTLRVLSDSSPANQQSSCRILGV</sequence>
<feature type="compositionally biased region" description="Polar residues" evidence="1">
    <location>
        <begin position="392"/>
        <end position="413"/>
    </location>
</feature>
<evidence type="ECO:0000256" key="1">
    <source>
        <dbReference type="SAM" id="MobiDB-lite"/>
    </source>
</evidence>
<proteinExistence type="predicted"/>
<feature type="compositionally biased region" description="Basic and acidic residues" evidence="1">
    <location>
        <begin position="276"/>
        <end position="287"/>
    </location>
</feature>
<dbReference type="GO" id="GO:0010468">
    <property type="term" value="P:regulation of gene expression"/>
    <property type="evidence" value="ECO:0007669"/>
    <property type="project" value="InterPro"/>
</dbReference>
<feature type="compositionally biased region" description="Acidic residues" evidence="1">
    <location>
        <begin position="324"/>
        <end position="334"/>
    </location>
</feature>
<dbReference type="PANTHER" id="PTHR10528">
    <property type="entry name" value="AF4/FMR2 FAMILY MEMBER"/>
    <property type="match status" value="1"/>
</dbReference>
<dbReference type="RefSeq" id="XP_013928504.1">
    <property type="nucleotide sequence ID" value="XM_014073029.1"/>
</dbReference>
<dbReference type="OrthoDB" id="6382204at2759"/>
<keyword evidence="2" id="KW-1185">Reference proteome</keyword>
<reference evidence="3" key="1">
    <citation type="submission" date="2025-08" db="UniProtKB">
        <authorList>
            <consortium name="RefSeq"/>
        </authorList>
    </citation>
    <scope>IDENTIFICATION</scope>
</reference>
<dbReference type="KEGG" id="tsr:106554380"/>
<feature type="non-terminal residue" evidence="3">
    <location>
        <position position="413"/>
    </location>
</feature>
<evidence type="ECO:0000313" key="2">
    <source>
        <dbReference type="Proteomes" id="UP000504617"/>
    </source>
</evidence>
<name>A0A6I9YWU7_9SAUR</name>
<feature type="compositionally biased region" description="Polar residues" evidence="1">
    <location>
        <begin position="288"/>
        <end position="304"/>
    </location>
</feature>
<dbReference type="Gene3D" id="6.10.250.2670">
    <property type="match status" value="1"/>
</dbReference>
<dbReference type="InterPro" id="IPR007797">
    <property type="entry name" value="AF4/FMR2"/>
</dbReference>
<organism evidence="2 3">
    <name type="scientific">Thamnophis sirtalis</name>
    <dbReference type="NCBI Taxonomy" id="35019"/>
    <lineage>
        <taxon>Eukaryota</taxon>
        <taxon>Metazoa</taxon>
        <taxon>Chordata</taxon>
        <taxon>Craniata</taxon>
        <taxon>Vertebrata</taxon>
        <taxon>Euteleostomi</taxon>
        <taxon>Lepidosauria</taxon>
        <taxon>Squamata</taxon>
        <taxon>Bifurcata</taxon>
        <taxon>Unidentata</taxon>
        <taxon>Episquamata</taxon>
        <taxon>Toxicofera</taxon>
        <taxon>Serpentes</taxon>
        <taxon>Colubroidea</taxon>
        <taxon>Colubridae</taxon>
        <taxon>Natricinae</taxon>
        <taxon>Thamnophis</taxon>
    </lineage>
</organism>
<evidence type="ECO:0000313" key="3">
    <source>
        <dbReference type="RefSeq" id="XP_013928504.1"/>
    </source>
</evidence>
<gene>
    <name evidence="3" type="primary">LOC106554380</name>
</gene>
<protein>
    <submittedName>
        <fullName evidence="3">AF4/FMR2 family member 3-like</fullName>
    </submittedName>
</protein>
<dbReference type="GeneID" id="106554380"/>
<dbReference type="AlphaFoldDB" id="A0A6I9YWU7"/>